<dbReference type="EMBL" id="CP158374">
    <property type="protein sequence ID" value="XBX83266.1"/>
    <property type="molecule type" value="Genomic_DNA"/>
</dbReference>
<name>A0AAU7W9G5_9MICO</name>
<dbReference type="Pfam" id="PF01263">
    <property type="entry name" value="Aldose_epim"/>
    <property type="match status" value="1"/>
</dbReference>
<dbReference type="AlphaFoldDB" id="A0AAU7W9G5"/>
<dbReference type="GO" id="GO:0006006">
    <property type="term" value="P:glucose metabolic process"/>
    <property type="evidence" value="ECO:0007669"/>
    <property type="project" value="TreeGrafter"/>
</dbReference>
<protein>
    <submittedName>
        <fullName evidence="1">Aldose 1-epimerase family protein</fullName>
    </submittedName>
</protein>
<proteinExistence type="predicted"/>
<dbReference type="SUPFAM" id="SSF74650">
    <property type="entry name" value="Galactose mutarotase-like"/>
    <property type="match status" value="1"/>
</dbReference>
<reference evidence="1" key="1">
    <citation type="submission" date="2024-05" db="EMBL/GenBank/DDBJ databases">
        <authorList>
            <person name="Yu L."/>
        </authorList>
    </citation>
    <scope>NUCLEOTIDE SEQUENCE</scope>
    <source>
        <strain evidence="1">G08B096</strain>
    </source>
</reference>
<dbReference type="GO" id="GO:0030246">
    <property type="term" value="F:carbohydrate binding"/>
    <property type="evidence" value="ECO:0007669"/>
    <property type="project" value="InterPro"/>
</dbReference>
<dbReference type="RefSeq" id="WP_350349270.1">
    <property type="nucleotide sequence ID" value="NZ_CP158374.1"/>
</dbReference>
<organism evidence="1">
    <name type="scientific">Agromyces sp. G08B096</name>
    <dbReference type="NCBI Taxonomy" id="3156399"/>
    <lineage>
        <taxon>Bacteria</taxon>
        <taxon>Bacillati</taxon>
        <taxon>Actinomycetota</taxon>
        <taxon>Actinomycetes</taxon>
        <taxon>Micrococcales</taxon>
        <taxon>Microbacteriaceae</taxon>
        <taxon>Agromyces</taxon>
    </lineage>
</organism>
<evidence type="ECO:0000313" key="1">
    <source>
        <dbReference type="EMBL" id="XBX83266.1"/>
    </source>
</evidence>
<accession>A0AAU7W9G5</accession>
<dbReference type="GO" id="GO:0033499">
    <property type="term" value="P:galactose catabolic process via UDP-galactose, Leloir pathway"/>
    <property type="evidence" value="ECO:0007669"/>
    <property type="project" value="TreeGrafter"/>
</dbReference>
<dbReference type="PANTHER" id="PTHR10091">
    <property type="entry name" value="ALDOSE-1-EPIMERASE"/>
    <property type="match status" value="1"/>
</dbReference>
<dbReference type="InterPro" id="IPR037480">
    <property type="entry name" value="YihR-like"/>
</dbReference>
<sequence length="312" mass="34156">MTLPTGEQYVLETSTASGEVRATITAVAAALRTLSIDGIDLVPAYGEDQTPPSGAGIVLVPWPNRIRDGRWSHDGVDHQLAITEPKLNNAIHGLLRYTEYREVERERDSVTLAATVYPQAGYPYLLGTAVKYELVADGLKVTHYLENQGGEAAPVAVGTHPFLKIGDVPTDDLVLRLDAASHIEVDDRLLPTGEVPVAGTEWDFREGRRVGDVRLDDAFGELSSDEDGIIEHTLTAPDGREVSIWAEEEFGYVQVFTTREFPGEDGDTAIAVEPMTAPAEAFNSGRGLRWLDPGEEWRLSWGIRFRGFTPAD</sequence>
<dbReference type="PANTHER" id="PTHR10091:SF0">
    <property type="entry name" value="GALACTOSE MUTAROTASE"/>
    <property type="match status" value="1"/>
</dbReference>
<dbReference type="CDD" id="cd09022">
    <property type="entry name" value="Aldose_epim_Ec_YihR"/>
    <property type="match status" value="1"/>
</dbReference>
<dbReference type="InterPro" id="IPR008183">
    <property type="entry name" value="Aldose_1/G6P_1-epimerase"/>
</dbReference>
<dbReference type="Gene3D" id="2.70.98.10">
    <property type="match status" value="1"/>
</dbReference>
<dbReference type="InterPro" id="IPR011013">
    <property type="entry name" value="Gal_mutarotase_sf_dom"/>
</dbReference>
<gene>
    <name evidence="1" type="ORF">ABIQ69_04935</name>
</gene>
<dbReference type="InterPro" id="IPR014718">
    <property type="entry name" value="GH-type_carb-bd"/>
</dbReference>
<dbReference type="GO" id="GO:0004034">
    <property type="term" value="F:aldose 1-epimerase activity"/>
    <property type="evidence" value="ECO:0007669"/>
    <property type="project" value="TreeGrafter"/>
</dbReference>